<name>A0A9W9X849_9EURO</name>
<dbReference type="Pfam" id="PF22664">
    <property type="entry name" value="TRI-like_N"/>
    <property type="match status" value="1"/>
</dbReference>
<dbReference type="Gene3D" id="3.30.559.10">
    <property type="entry name" value="Chloramphenicol acetyltransferase-like domain"/>
    <property type="match status" value="2"/>
</dbReference>
<protein>
    <recommendedName>
        <fullName evidence="3">Trichothecene 3-O-acetyltransferase-like N-terminal domain-containing protein</fullName>
    </recommendedName>
</protein>
<dbReference type="InterPro" id="IPR051283">
    <property type="entry name" value="Sec_Metabolite_Acyltrans"/>
</dbReference>
<dbReference type="OrthoDB" id="671439at2759"/>
<dbReference type="AlphaFoldDB" id="A0A9W9X849"/>
<sequence length="454" mass="51404">MAHQEVFRVQPLGWENDPAEERFKVSTLDYLTACTYNNYALFFRLEDVDKNRAVDVLKAGLERTLSQVRHLCGTIEKDPTGGHSFVKKKNSAVKFCVQWLDSPDICKDYPSFDEIEESNFRTSILGDLQRWSVPPMTYGEKPEAHPDNSPAVASYKANFIRGGLVFIMHHHHFSNDVMGWTGLTHQLAENCYAIVHQTEFPSWDVRCLDLSRLTKPEVLEELKVDGPPPPEIHPDHIPSQSLLFHLPKNKAAEIKKLASPTDGTWISTYDAFSAFIWRTVTRLRAPTFKPDLLAPLFWAEAIDMRRRFHSPKVPPAYSAKRYCRSNVVHGTFPCPERSRSHLRVAAAKEALDLALEMVAKVRDRTALNTRIDSLPPMSVLQTDHRGANVSSADFGFGSPVTYRHLMDCVTQGVFIIYPPRDLSPESNDGPEFSLAYEKSLKQALVEDPEVESVL</sequence>
<reference evidence="4" key="2">
    <citation type="journal article" date="2023" name="IMA Fungus">
        <title>Comparative genomic study of the Penicillium genus elucidates a diverse pangenome and 15 lateral gene transfer events.</title>
        <authorList>
            <person name="Petersen C."/>
            <person name="Sorensen T."/>
            <person name="Nielsen M.R."/>
            <person name="Sondergaard T.E."/>
            <person name="Sorensen J.L."/>
            <person name="Fitzpatrick D.A."/>
            <person name="Frisvad J.C."/>
            <person name="Nielsen K.L."/>
        </authorList>
    </citation>
    <scope>NUCLEOTIDE SEQUENCE</scope>
    <source>
        <strain evidence="4">IBT 17660</strain>
    </source>
</reference>
<evidence type="ECO:0000256" key="2">
    <source>
        <dbReference type="ARBA" id="ARBA00023315"/>
    </source>
</evidence>
<gene>
    <name evidence="4" type="ORF">N7530_000337</name>
</gene>
<dbReference type="EMBL" id="JAPWDO010000001">
    <property type="protein sequence ID" value="KAJ5486037.1"/>
    <property type="molecule type" value="Genomic_DNA"/>
</dbReference>
<evidence type="ECO:0000313" key="4">
    <source>
        <dbReference type="EMBL" id="KAJ5486037.1"/>
    </source>
</evidence>
<proteinExistence type="predicted"/>
<evidence type="ECO:0000313" key="5">
    <source>
        <dbReference type="Proteomes" id="UP001147760"/>
    </source>
</evidence>
<dbReference type="PANTHER" id="PTHR31896">
    <property type="entry name" value="FAMILY REGULATORY PROTEIN, PUTATIVE (AFU_ORTHOLOGUE AFUA_3G14730)-RELATED"/>
    <property type="match status" value="1"/>
</dbReference>
<comment type="caution">
    <text evidence="4">The sequence shown here is derived from an EMBL/GenBank/DDBJ whole genome shotgun (WGS) entry which is preliminary data.</text>
</comment>
<organism evidence="4 5">
    <name type="scientific">Penicillium desertorum</name>
    <dbReference type="NCBI Taxonomy" id="1303715"/>
    <lineage>
        <taxon>Eukaryota</taxon>
        <taxon>Fungi</taxon>
        <taxon>Dikarya</taxon>
        <taxon>Ascomycota</taxon>
        <taxon>Pezizomycotina</taxon>
        <taxon>Eurotiomycetes</taxon>
        <taxon>Eurotiomycetidae</taxon>
        <taxon>Eurotiales</taxon>
        <taxon>Aspergillaceae</taxon>
        <taxon>Penicillium</taxon>
    </lineage>
</organism>
<reference evidence="4" key="1">
    <citation type="submission" date="2022-12" db="EMBL/GenBank/DDBJ databases">
        <authorList>
            <person name="Petersen C."/>
        </authorList>
    </citation>
    <scope>NUCLEOTIDE SEQUENCE</scope>
    <source>
        <strain evidence="4">IBT 17660</strain>
    </source>
</reference>
<dbReference type="Proteomes" id="UP001147760">
    <property type="component" value="Unassembled WGS sequence"/>
</dbReference>
<keyword evidence="5" id="KW-1185">Reference proteome</keyword>
<dbReference type="InterPro" id="IPR023213">
    <property type="entry name" value="CAT-like_dom_sf"/>
</dbReference>
<evidence type="ECO:0000259" key="3">
    <source>
        <dbReference type="Pfam" id="PF22664"/>
    </source>
</evidence>
<accession>A0A9W9X849</accession>
<dbReference type="InterPro" id="IPR054710">
    <property type="entry name" value="Tri101-like_N"/>
</dbReference>
<keyword evidence="1" id="KW-0808">Transferase</keyword>
<dbReference type="GO" id="GO:0016746">
    <property type="term" value="F:acyltransferase activity"/>
    <property type="evidence" value="ECO:0007669"/>
    <property type="project" value="UniProtKB-KW"/>
</dbReference>
<keyword evidence="2" id="KW-0012">Acyltransferase</keyword>
<dbReference type="PANTHER" id="PTHR31896:SF13">
    <property type="entry name" value="TRICHOTHECENE 3-O-ACETYLTRANSFERASE"/>
    <property type="match status" value="1"/>
</dbReference>
<feature type="domain" description="Trichothecene 3-O-acetyltransferase-like N-terminal" evidence="3">
    <location>
        <begin position="36"/>
        <end position="191"/>
    </location>
</feature>
<evidence type="ECO:0000256" key="1">
    <source>
        <dbReference type="ARBA" id="ARBA00022679"/>
    </source>
</evidence>